<evidence type="ECO:0000256" key="8">
    <source>
        <dbReference type="PIRSR" id="PIRSR037091-1"/>
    </source>
</evidence>
<evidence type="ECO:0000259" key="10">
    <source>
        <dbReference type="SMART" id="SM00809"/>
    </source>
</evidence>
<protein>
    <recommendedName>
        <fullName evidence="7">AP-2 complex subunit alpha</fullName>
    </recommendedName>
</protein>
<keyword evidence="5 7" id="KW-0472">Membrane</keyword>
<evidence type="ECO:0000313" key="11">
    <source>
        <dbReference type="EMBL" id="KAE8254881.1"/>
    </source>
</evidence>
<keyword evidence="6 7" id="KW-0168">Coated pit</keyword>
<dbReference type="GO" id="GO:0035615">
    <property type="term" value="F:clathrin adaptor activity"/>
    <property type="evidence" value="ECO:0007669"/>
    <property type="project" value="InterPro"/>
</dbReference>
<comment type="similarity">
    <text evidence="7">Belongs to the adaptor complexes large subunit family.</text>
</comment>
<dbReference type="InterPro" id="IPR017104">
    <property type="entry name" value="AP2_complex_asu"/>
</dbReference>
<proteinExistence type="inferred from homology"/>
<dbReference type="InterPro" id="IPR008152">
    <property type="entry name" value="Clathrin_a/b/g-adaptin_app_Ig"/>
</dbReference>
<evidence type="ECO:0000256" key="3">
    <source>
        <dbReference type="ARBA" id="ARBA00022583"/>
    </source>
</evidence>
<dbReference type="SUPFAM" id="SSF55711">
    <property type="entry name" value="Subdomain of clathrin and coatomer appendage domain"/>
    <property type="match status" value="1"/>
</dbReference>
<gene>
    <name evidence="11" type="ORF">A4X13_0g3237</name>
</gene>
<dbReference type="InterPro" id="IPR011989">
    <property type="entry name" value="ARM-like"/>
</dbReference>
<dbReference type="Pfam" id="PF01602">
    <property type="entry name" value="Adaptin_N"/>
    <property type="match status" value="1"/>
</dbReference>
<reference evidence="11" key="1">
    <citation type="submission" date="2016-04" db="EMBL/GenBank/DDBJ databases">
        <authorList>
            <person name="Nguyen H.D."/>
            <person name="Samba Siva P."/>
            <person name="Cullis J."/>
            <person name="Levesque C.A."/>
            <person name="Hambleton S."/>
        </authorList>
    </citation>
    <scope>NUCLEOTIDE SEQUENCE</scope>
    <source>
        <strain evidence="11">DAOMC 236416</strain>
    </source>
</reference>
<comment type="function">
    <text evidence="7">Adaptins are components of the adaptor complexes which link clathrin to receptors in coated vesicles. Clathrin-associated protein complexes are believed to interact with the cytoplasmic tails of membrane proteins, leading to their selection and concentration.</text>
</comment>
<dbReference type="Gene3D" id="2.60.40.1230">
    <property type="match status" value="1"/>
</dbReference>
<evidence type="ECO:0000256" key="7">
    <source>
        <dbReference type="PIRNR" id="PIRNR037091"/>
    </source>
</evidence>
<dbReference type="InterPro" id="IPR013041">
    <property type="entry name" value="Clathrin_app_Ig-like_sf"/>
</dbReference>
<dbReference type="GO" id="GO:0072583">
    <property type="term" value="P:clathrin-dependent endocytosis"/>
    <property type="evidence" value="ECO:0007669"/>
    <property type="project" value="InterPro"/>
</dbReference>
<accession>A0A8T8T2V9</accession>
<keyword evidence="4 7" id="KW-0653">Protein transport</keyword>
<dbReference type="AlphaFoldDB" id="A0A8T8T2V9"/>
<feature type="domain" description="Clathrin adaptor alpha/beta/gamma-adaptin appendage Ig-like subdomain" evidence="10">
    <location>
        <begin position="768"/>
        <end position="879"/>
    </location>
</feature>
<evidence type="ECO:0000256" key="2">
    <source>
        <dbReference type="ARBA" id="ARBA00022448"/>
    </source>
</evidence>
<name>A0A8T8T2V9_9BASI</name>
<dbReference type="SUPFAM" id="SSF49348">
    <property type="entry name" value="Clathrin adaptor appendage domain"/>
    <property type="match status" value="1"/>
</dbReference>
<organism evidence="11 12">
    <name type="scientific">Tilletia indica</name>
    <dbReference type="NCBI Taxonomy" id="43049"/>
    <lineage>
        <taxon>Eukaryota</taxon>
        <taxon>Fungi</taxon>
        <taxon>Dikarya</taxon>
        <taxon>Basidiomycota</taxon>
        <taxon>Ustilaginomycotina</taxon>
        <taxon>Exobasidiomycetes</taxon>
        <taxon>Tilletiales</taxon>
        <taxon>Tilletiaceae</taxon>
        <taxon>Tilletia</taxon>
    </lineage>
</organism>
<sequence length="1010" mass="111592">MSSSGSSMRGLTQYIADLRACRVRELEEKRINKEMAHIRTKFKEGNLDGYQKKKYLAKIVFTYILGYPVDIGHMEAVNLISSPKYSEKQIGYLAITLLMHEDSDLVRLVVNSIRKDLDDLNEINNCLALHAIANLGGRDMSEALAGDVHRLLISPTSRTFVKKKAALTLLRMYRKYPEVILAEEWAPRIVAAMDDENLAVALAVTSLVVALAQDFPDAYALSYQKAVDRMAKIIIDEDYPTDYIYYKVPVPWLQIKCLRLLQYYPPTENVTLRNTMMKVIGQILENCQETPKNVQHNNAQNAVLFEAINTAIHMDTESAVVAKAAVLLGRFILSRETNVRYLGLDTMAHLAGAAESLEPIKMHQDTIILSLRDKDISVRRRALDLLYSMCDVTNAKVIVAELLRYLHVADYTLREEMVLKIAILTEKFATEYTWYVDTILQLISSAGDHVGEEVWFRVIQIVTNTEDVQEYTVTKLLEHLKSPACHENLIRVGAFLLGEFGHLVANEPGSTPIAQFHVLHSRSHLCSQPTRAILLSTYVKWLNLFPEIKEQILYVLHRYRHVLDAELQQRACEYVALAEMPDDELLQAVCDEMPPFPEKSSLLLNRLNKKHGDTGDKRTWMIGGKDVNRDREQVRLASAKKGQVNGGAMPTGGPTATIIPSGMPGGGVTANAAGAMGEAQRETQEDILASLEGLDMGTTSGEATENLAGAGSPLIDYDDEAQPLRANGSGSGSAAPSPSATLLPPLPTTNPHKVPANQLTQGFDKHFRRLCYTTEGVLYEDAQLQIGIKSEYHGNLGRVALYFGNKITVNFTSFTVTVKSQEPDALAASMPKITSTTLGGMKQLQQLIQLECKDHFTAPPVLSISYLAGSLQSVTLKLPVILSKFIEPVSLGPAAFFERWKQIGGPPREAQKIYNFKLTSSGDVDMLRNQKVVTGARMQVLEGVDPNPVNVVAAGGLHTANGGKVGCLLRLEPNKQAKMCRLTVRTTNDLVSQTLLSGLLAALGGDEKRS</sequence>
<dbReference type="InterPro" id="IPR012295">
    <property type="entry name" value="TBP_dom_sf"/>
</dbReference>
<dbReference type="Pfam" id="PF02883">
    <property type="entry name" value="Alpha_adaptinC2"/>
    <property type="match status" value="1"/>
</dbReference>
<keyword evidence="12" id="KW-1185">Reference proteome</keyword>
<dbReference type="InterPro" id="IPR003164">
    <property type="entry name" value="Clathrin_a-adaptin_app_sub_C"/>
</dbReference>
<dbReference type="GO" id="GO:0030122">
    <property type="term" value="C:AP-2 adaptor complex"/>
    <property type="evidence" value="ECO:0007669"/>
    <property type="project" value="InterPro"/>
</dbReference>
<dbReference type="Gene3D" id="3.30.310.10">
    <property type="entry name" value="TATA-Binding Protein"/>
    <property type="match status" value="1"/>
</dbReference>
<evidence type="ECO:0000256" key="1">
    <source>
        <dbReference type="ARBA" id="ARBA00004277"/>
    </source>
</evidence>
<dbReference type="InterPro" id="IPR016024">
    <property type="entry name" value="ARM-type_fold"/>
</dbReference>
<evidence type="ECO:0000256" key="6">
    <source>
        <dbReference type="ARBA" id="ARBA00023176"/>
    </source>
</evidence>
<feature type="binding site" evidence="8">
    <location>
        <position position="41"/>
    </location>
    <ligand>
        <name>a 1,2-diacyl-sn-glycero-3-phospho-(1D-myo-inositol-3,4,5-trisphosphate)</name>
        <dbReference type="ChEBI" id="CHEBI:57836"/>
    </ligand>
</feature>
<evidence type="ECO:0000256" key="5">
    <source>
        <dbReference type="ARBA" id="ARBA00023136"/>
    </source>
</evidence>
<feature type="compositionally biased region" description="Low complexity" evidence="9">
    <location>
        <begin position="732"/>
        <end position="743"/>
    </location>
</feature>
<dbReference type="EMBL" id="LWDF02000176">
    <property type="protein sequence ID" value="KAE8254881.1"/>
    <property type="molecule type" value="Genomic_DNA"/>
</dbReference>
<evidence type="ECO:0000256" key="4">
    <source>
        <dbReference type="ARBA" id="ARBA00022927"/>
    </source>
</evidence>
<dbReference type="InterPro" id="IPR002553">
    <property type="entry name" value="Clathrin/coatomer_adapt-like_N"/>
</dbReference>
<comment type="subcellular location">
    <subcellularLocation>
        <location evidence="1">Membrane</location>
        <location evidence="1">Coated pit</location>
        <topology evidence="1">Peripheral membrane protein</topology>
        <orientation evidence="1">Cytoplasmic side</orientation>
    </subcellularLocation>
</comment>
<evidence type="ECO:0000313" key="12">
    <source>
        <dbReference type="Proteomes" id="UP000077521"/>
    </source>
</evidence>
<dbReference type="Pfam" id="PF02296">
    <property type="entry name" value="Alpha_adaptin_C"/>
    <property type="match status" value="1"/>
</dbReference>
<feature type="binding site" evidence="8">
    <location>
        <begin position="9"/>
        <end position="10"/>
    </location>
    <ligand>
        <name>a 1,2-diacyl-sn-glycero-3-phospho-(1D-myo-inositol-3,4,5-trisphosphate)</name>
        <dbReference type="ChEBI" id="CHEBI:57836"/>
    </ligand>
</feature>
<dbReference type="PIRSF" id="PIRSF037091">
    <property type="entry name" value="AP2_complex_alpha"/>
    <property type="match status" value="1"/>
</dbReference>
<dbReference type="FunFam" id="1.25.10.10:FF:000020">
    <property type="entry name" value="AP-2 complex subunit alpha"/>
    <property type="match status" value="1"/>
</dbReference>
<dbReference type="SUPFAM" id="SSF48371">
    <property type="entry name" value="ARM repeat"/>
    <property type="match status" value="1"/>
</dbReference>
<dbReference type="PANTHER" id="PTHR22780">
    <property type="entry name" value="ADAPTIN, ALPHA/GAMMA/EPSILON"/>
    <property type="match status" value="1"/>
</dbReference>
<feature type="region of interest" description="Disordered" evidence="9">
    <location>
        <begin position="697"/>
        <end position="757"/>
    </location>
</feature>
<feature type="binding site" evidence="8">
    <location>
        <begin position="54"/>
        <end position="58"/>
    </location>
    <ligand>
        <name>a 1,2-diacyl-sn-glycero-3-phospho-(1D-myo-inositol-3,4,5-trisphosphate)</name>
        <dbReference type="ChEBI" id="CHEBI:57836"/>
    </ligand>
</feature>
<dbReference type="Gene3D" id="1.25.10.10">
    <property type="entry name" value="Leucine-rich Repeat Variant"/>
    <property type="match status" value="1"/>
</dbReference>
<keyword evidence="2 7" id="KW-0813">Transport</keyword>
<feature type="binding site" evidence="8">
    <location>
        <position position="50"/>
    </location>
    <ligand>
        <name>a 1,2-diacyl-sn-glycero-3-phospho-(1D-myo-inositol-3,4,5-trisphosphate)</name>
        <dbReference type="ChEBI" id="CHEBI:57836"/>
    </ligand>
</feature>
<keyword evidence="3 7" id="KW-0254">Endocytosis</keyword>
<dbReference type="GO" id="GO:0006886">
    <property type="term" value="P:intracellular protein transport"/>
    <property type="evidence" value="ECO:0007669"/>
    <property type="project" value="UniProtKB-UniRule"/>
</dbReference>
<comment type="caution">
    <text evidence="11">The sequence shown here is derived from an EMBL/GenBank/DDBJ whole genome shotgun (WGS) entry which is preliminary data.</text>
</comment>
<dbReference type="SMART" id="SM00809">
    <property type="entry name" value="Alpha_adaptinC2"/>
    <property type="match status" value="1"/>
</dbReference>
<dbReference type="Proteomes" id="UP000077521">
    <property type="component" value="Unassembled WGS sequence"/>
</dbReference>
<dbReference type="InterPro" id="IPR009028">
    <property type="entry name" value="Coatomer/calthrin_app_sub_C"/>
</dbReference>
<reference evidence="11" key="2">
    <citation type="journal article" date="2019" name="IMA Fungus">
        <title>Genome sequencing and comparison of five Tilletia species to identify candidate genes for the detection of regulated species infecting wheat.</title>
        <authorList>
            <person name="Nguyen H.D.T."/>
            <person name="Sultana T."/>
            <person name="Kesanakurti P."/>
            <person name="Hambleton S."/>
        </authorList>
    </citation>
    <scope>NUCLEOTIDE SEQUENCE</scope>
    <source>
        <strain evidence="11">DAOMC 236416</strain>
    </source>
</reference>
<evidence type="ECO:0000256" key="9">
    <source>
        <dbReference type="SAM" id="MobiDB-lite"/>
    </source>
</evidence>
<dbReference type="InterPro" id="IPR050840">
    <property type="entry name" value="Adaptor_Complx_Large_Subunit"/>
</dbReference>